<dbReference type="NCBIfam" id="TIGR00026">
    <property type="entry name" value="hi_GC_TIGR00026"/>
    <property type="match status" value="1"/>
</dbReference>
<comment type="catalytic activity">
    <reaction evidence="2">
        <text>oxidized coenzyme F420-(gamma-L-Glu)(n) + a quinol + H(+) = reduced coenzyme F420-(gamma-L-Glu)(n) + a quinone</text>
        <dbReference type="Rhea" id="RHEA:39663"/>
        <dbReference type="Rhea" id="RHEA-COMP:12939"/>
        <dbReference type="Rhea" id="RHEA-COMP:14378"/>
        <dbReference type="ChEBI" id="CHEBI:15378"/>
        <dbReference type="ChEBI" id="CHEBI:24646"/>
        <dbReference type="ChEBI" id="CHEBI:132124"/>
        <dbReference type="ChEBI" id="CHEBI:133980"/>
        <dbReference type="ChEBI" id="CHEBI:139511"/>
    </reaction>
</comment>
<dbReference type="PANTHER" id="PTHR39428:SF1">
    <property type="entry name" value="F420H(2)-DEPENDENT QUINONE REDUCTASE RV1261C"/>
    <property type="match status" value="1"/>
</dbReference>
<dbReference type="PANTHER" id="PTHR39428">
    <property type="entry name" value="F420H(2)-DEPENDENT QUINONE REDUCTASE RV1261C"/>
    <property type="match status" value="1"/>
</dbReference>
<dbReference type="KEGG" id="slia:HA039_12910"/>
<dbReference type="EMBL" id="CP050177">
    <property type="protein sequence ID" value="QIQ03105.1"/>
    <property type="molecule type" value="Genomic_DNA"/>
</dbReference>
<organism evidence="3 4">
    <name type="scientific">Streptomyces liangshanensis</name>
    <dbReference type="NCBI Taxonomy" id="2717324"/>
    <lineage>
        <taxon>Bacteria</taxon>
        <taxon>Bacillati</taxon>
        <taxon>Actinomycetota</taxon>
        <taxon>Actinomycetes</taxon>
        <taxon>Kitasatosporales</taxon>
        <taxon>Streptomycetaceae</taxon>
        <taxon>Streptomyces</taxon>
    </lineage>
</organism>
<dbReference type="GO" id="GO:0016491">
    <property type="term" value="F:oxidoreductase activity"/>
    <property type="evidence" value="ECO:0007669"/>
    <property type="project" value="InterPro"/>
</dbReference>
<reference evidence="3 4" key="1">
    <citation type="submission" date="2020-03" db="EMBL/GenBank/DDBJ databases">
        <title>A novel species.</title>
        <authorList>
            <person name="Gao J."/>
        </authorList>
    </citation>
    <scope>NUCLEOTIDE SEQUENCE [LARGE SCALE GENOMIC DNA]</scope>
    <source>
        <strain evidence="3 4">QMT-12</strain>
    </source>
</reference>
<sequence length="138" mass="15487">MSDYNATVIDEFRSHHGVVGGRFAGKHLLLMHTIGRKSGAERVKPLVYATHHGSLLVCASEGGAEREPLWVANVAEMDEVTLEVGERTIRAKATVVRPSDPRWAELYGVWTEYWPDAHEYEKRTSRKFPVVSLDAVLD</sequence>
<dbReference type="InterPro" id="IPR012349">
    <property type="entry name" value="Split_barrel_FMN-bd"/>
</dbReference>
<dbReference type="RefSeq" id="WP_167028386.1">
    <property type="nucleotide sequence ID" value="NZ_CP050177.1"/>
</dbReference>
<evidence type="ECO:0000256" key="2">
    <source>
        <dbReference type="ARBA" id="ARBA00049106"/>
    </source>
</evidence>
<dbReference type="GO" id="GO:0005886">
    <property type="term" value="C:plasma membrane"/>
    <property type="evidence" value="ECO:0007669"/>
    <property type="project" value="TreeGrafter"/>
</dbReference>
<accession>A0A6G9GY01</accession>
<dbReference type="Gene3D" id="2.30.110.10">
    <property type="entry name" value="Electron Transport, Fmn-binding Protein, Chain A"/>
    <property type="match status" value="1"/>
</dbReference>
<evidence type="ECO:0000313" key="3">
    <source>
        <dbReference type="EMBL" id="QIQ03105.1"/>
    </source>
</evidence>
<comment type="similarity">
    <text evidence="1">Belongs to the F420H(2)-dependent quinone reductase family.</text>
</comment>
<name>A0A6G9GY01_9ACTN</name>
<dbReference type="AlphaFoldDB" id="A0A6G9GY01"/>
<dbReference type="Proteomes" id="UP000501179">
    <property type="component" value="Chromosome"/>
</dbReference>
<evidence type="ECO:0000256" key="1">
    <source>
        <dbReference type="ARBA" id="ARBA00008710"/>
    </source>
</evidence>
<dbReference type="Pfam" id="PF04075">
    <property type="entry name" value="F420H2_quin_red"/>
    <property type="match status" value="1"/>
</dbReference>
<keyword evidence="4" id="KW-1185">Reference proteome</keyword>
<evidence type="ECO:0000313" key="4">
    <source>
        <dbReference type="Proteomes" id="UP000501179"/>
    </source>
</evidence>
<dbReference type="InterPro" id="IPR004378">
    <property type="entry name" value="F420H2_quin_Rdtase"/>
</dbReference>
<dbReference type="GO" id="GO:0070967">
    <property type="term" value="F:coenzyme F420 binding"/>
    <property type="evidence" value="ECO:0007669"/>
    <property type="project" value="TreeGrafter"/>
</dbReference>
<gene>
    <name evidence="3" type="ORF">HA039_12910</name>
</gene>
<proteinExistence type="inferred from homology"/>
<protein>
    <submittedName>
        <fullName evidence="3">Nitroreductase family deazaflavin-dependent oxidoreductase</fullName>
    </submittedName>
</protein>